<gene>
    <name evidence="1" type="ORF">ABUE30_16305</name>
</gene>
<reference evidence="1 2" key="1">
    <citation type="journal article" date="2013" name="Int. J. Syst. Evol. Microbiol.">
        <title>Celerinatantimonas yamalensis sp. nov., a cold-adapted diazotrophic bacterium from a cold permafrost brine.</title>
        <authorList>
            <person name="Shcherbakova V."/>
            <person name="Chuvilskaya N."/>
            <person name="Rivkina E."/>
            <person name="Demidov N."/>
            <person name="Uchaeva V."/>
            <person name="Suetin S."/>
            <person name="Suzina N."/>
            <person name="Gilichinsky D."/>
        </authorList>
    </citation>
    <scope>NUCLEOTIDE SEQUENCE [LARGE SCALE GENOMIC DNA]</scope>
    <source>
        <strain evidence="1 2">C7</strain>
    </source>
</reference>
<accession>A0ABW9GBS8</accession>
<keyword evidence="2" id="KW-1185">Reference proteome</keyword>
<protein>
    <submittedName>
        <fullName evidence="1">Uncharacterized protein</fullName>
    </submittedName>
</protein>
<dbReference type="EMBL" id="JBEQCT010000009">
    <property type="protein sequence ID" value="MFM2486595.1"/>
    <property type="molecule type" value="Genomic_DNA"/>
</dbReference>
<dbReference type="RefSeq" id="WP_408624898.1">
    <property type="nucleotide sequence ID" value="NZ_JBEQCT010000009.1"/>
</dbReference>
<comment type="caution">
    <text evidence="1">The sequence shown here is derived from an EMBL/GenBank/DDBJ whole genome shotgun (WGS) entry which is preliminary data.</text>
</comment>
<name>A0ABW9GBS8_9GAMM</name>
<evidence type="ECO:0000313" key="1">
    <source>
        <dbReference type="EMBL" id="MFM2486595.1"/>
    </source>
</evidence>
<sequence length="76" mass="8665">MGNSGYEQSSEPPITVYPHGRGELFNEQLPITFDAFESYRPYVDTLVEWIANERTAAVLAMDQRMQLEIAEARLVT</sequence>
<dbReference type="Proteomes" id="UP001629953">
    <property type="component" value="Unassembled WGS sequence"/>
</dbReference>
<evidence type="ECO:0000313" key="2">
    <source>
        <dbReference type="Proteomes" id="UP001629953"/>
    </source>
</evidence>
<organism evidence="1 2">
    <name type="scientific">Celerinatantimonas yamalensis</name>
    <dbReference type="NCBI Taxonomy" id="559956"/>
    <lineage>
        <taxon>Bacteria</taxon>
        <taxon>Pseudomonadati</taxon>
        <taxon>Pseudomonadota</taxon>
        <taxon>Gammaproteobacteria</taxon>
        <taxon>Celerinatantimonadaceae</taxon>
        <taxon>Celerinatantimonas</taxon>
    </lineage>
</organism>
<proteinExistence type="predicted"/>